<evidence type="ECO:0000313" key="2">
    <source>
        <dbReference type="EMBL" id="OGK40001.1"/>
    </source>
</evidence>
<sequence length="118" mass="12759">MRGSAFFVYAQIEKISDSTCVVDGVPTLKCLEIVFQNILVLSSGLVAIILFIMFVVGSFQYLISGGDAEKVQKARGTLKYALLGTALFLGSYLVLNAIQLLLGLENPLIEFKIPGDTP</sequence>
<accession>A0A1F7I9F6</accession>
<dbReference type="InterPro" id="IPR043993">
    <property type="entry name" value="T4SS_pilin"/>
</dbReference>
<reference evidence="2 3" key="1">
    <citation type="journal article" date="2016" name="Nat. Commun.">
        <title>Thousands of microbial genomes shed light on interconnected biogeochemical processes in an aquifer system.</title>
        <authorList>
            <person name="Anantharaman K."/>
            <person name="Brown C.T."/>
            <person name="Hug L.A."/>
            <person name="Sharon I."/>
            <person name="Castelle C.J."/>
            <person name="Probst A.J."/>
            <person name="Thomas B.C."/>
            <person name="Singh A."/>
            <person name="Wilkins M.J."/>
            <person name="Karaoz U."/>
            <person name="Brodie E.L."/>
            <person name="Williams K.H."/>
            <person name="Hubbard S.S."/>
            <person name="Banfield J.F."/>
        </authorList>
    </citation>
    <scope>NUCLEOTIDE SEQUENCE [LARGE SCALE GENOMIC DNA]</scope>
</reference>
<organism evidence="2 3">
    <name type="scientific">Candidatus Roizmanbacteria bacterium RIFCSPHIGHO2_12_FULL_44_10</name>
    <dbReference type="NCBI Taxonomy" id="1802054"/>
    <lineage>
        <taxon>Bacteria</taxon>
        <taxon>Candidatus Roizmaniibacteriota</taxon>
    </lineage>
</organism>
<comment type="caution">
    <text evidence="2">The sequence shown here is derived from an EMBL/GenBank/DDBJ whole genome shotgun (WGS) entry which is preliminary data.</text>
</comment>
<keyword evidence="1" id="KW-0812">Transmembrane</keyword>
<dbReference type="Pfam" id="PF18895">
    <property type="entry name" value="T4SS_pilin"/>
    <property type="match status" value="1"/>
</dbReference>
<keyword evidence="1" id="KW-0472">Membrane</keyword>
<dbReference type="Proteomes" id="UP000179024">
    <property type="component" value="Unassembled WGS sequence"/>
</dbReference>
<protein>
    <submittedName>
        <fullName evidence="2">Uncharacterized protein</fullName>
    </submittedName>
</protein>
<dbReference type="EMBL" id="MGAE01000008">
    <property type="protein sequence ID" value="OGK40001.1"/>
    <property type="molecule type" value="Genomic_DNA"/>
</dbReference>
<keyword evidence="1" id="KW-1133">Transmembrane helix</keyword>
<evidence type="ECO:0000313" key="3">
    <source>
        <dbReference type="Proteomes" id="UP000179024"/>
    </source>
</evidence>
<name>A0A1F7I9F6_9BACT</name>
<dbReference type="AlphaFoldDB" id="A0A1F7I9F6"/>
<evidence type="ECO:0000256" key="1">
    <source>
        <dbReference type="SAM" id="Phobius"/>
    </source>
</evidence>
<gene>
    <name evidence="2" type="ORF">A3F34_02405</name>
</gene>
<proteinExistence type="predicted"/>
<feature type="transmembrane region" description="Helical" evidence="1">
    <location>
        <begin position="80"/>
        <end position="102"/>
    </location>
</feature>
<feature type="transmembrane region" description="Helical" evidence="1">
    <location>
        <begin position="38"/>
        <end position="59"/>
    </location>
</feature>